<dbReference type="PANTHER" id="PTHR23416:SF54">
    <property type="entry name" value="ACETYLTRANSFERASE, CYSE_LACA_LPXA_NODL FAMILY (AFU_ORTHOLOGUE AFUA_2G08430)-RELATED"/>
    <property type="match status" value="1"/>
</dbReference>
<name>A0ABR3SR80_9PEZI</name>
<dbReference type="InterPro" id="IPR051159">
    <property type="entry name" value="Hexapeptide_acetyltransf"/>
</dbReference>
<feature type="domain" description="Maltose/galactoside acetyltransferase" evidence="4">
    <location>
        <begin position="11"/>
        <end position="67"/>
    </location>
</feature>
<sequence length="228" mass="24880">MSIQVDEVENKRKMLCGEQYYSFTPELTAARAHCKRACKRFTDASDAEAPRRRLIELWKDITGDTTPLPPPASTPEKDDKLLENEPWVEGPIRIDYGFNVKLGANVYVNSNATFIDTCLVTIGSRTLLGPYVSFYSGTHPIDPFVRDGMNEPESGGEIHVGEDCWIGGNATILQGVTIGRGCTIGAGSVVTKDVPPFHVAVGNPARILRKIETQMDPEQAAAKRSTAG</sequence>
<dbReference type="InterPro" id="IPR011004">
    <property type="entry name" value="Trimer_LpxA-like_sf"/>
</dbReference>
<dbReference type="Proteomes" id="UP001521116">
    <property type="component" value="Unassembled WGS sequence"/>
</dbReference>
<dbReference type="InterPro" id="IPR024688">
    <property type="entry name" value="Mac_dom"/>
</dbReference>
<comment type="caution">
    <text evidence="5">The sequence shown here is derived from an EMBL/GenBank/DDBJ whole genome shotgun (WGS) entry which is preliminary data.</text>
</comment>
<comment type="similarity">
    <text evidence="1">Belongs to the transferase hexapeptide repeat family.</text>
</comment>
<evidence type="ECO:0000259" key="4">
    <source>
        <dbReference type="SMART" id="SM01266"/>
    </source>
</evidence>
<gene>
    <name evidence="5" type="ORF">SLS56_006550</name>
</gene>
<protein>
    <recommendedName>
        <fullName evidence="4">Maltose/galactoside acetyltransferase domain-containing protein</fullName>
    </recommendedName>
</protein>
<dbReference type="PANTHER" id="PTHR23416">
    <property type="entry name" value="SIALIC ACID SYNTHASE-RELATED"/>
    <property type="match status" value="1"/>
</dbReference>
<accession>A0ABR3SR80</accession>
<feature type="region of interest" description="Disordered" evidence="3">
    <location>
        <begin position="60"/>
        <end position="79"/>
    </location>
</feature>
<evidence type="ECO:0000256" key="1">
    <source>
        <dbReference type="ARBA" id="ARBA00007274"/>
    </source>
</evidence>
<evidence type="ECO:0000256" key="3">
    <source>
        <dbReference type="SAM" id="MobiDB-lite"/>
    </source>
</evidence>
<evidence type="ECO:0000256" key="2">
    <source>
        <dbReference type="ARBA" id="ARBA00022679"/>
    </source>
</evidence>
<dbReference type="Pfam" id="PF00132">
    <property type="entry name" value="Hexapep"/>
    <property type="match status" value="1"/>
</dbReference>
<dbReference type="SMART" id="SM01266">
    <property type="entry name" value="Mac"/>
    <property type="match status" value="1"/>
</dbReference>
<keyword evidence="2" id="KW-0808">Transferase</keyword>
<proteinExistence type="inferred from homology"/>
<keyword evidence="6" id="KW-1185">Reference proteome</keyword>
<organism evidence="5 6">
    <name type="scientific">Neofusicoccum ribis</name>
    <dbReference type="NCBI Taxonomy" id="45134"/>
    <lineage>
        <taxon>Eukaryota</taxon>
        <taxon>Fungi</taxon>
        <taxon>Dikarya</taxon>
        <taxon>Ascomycota</taxon>
        <taxon>Pezizomycotina</taxon>
        <taxon>Dothideomycetes</taxon>
        <taxon>Dothideomycetes incertae sedis</taxon>
        <taxon>Botryosphaeriales</taxon>
        <taxon>Botryosphaeriaceae</taxon>
        <taxon>Neofusicoccum</taxon>
    </lineage>
</organism>
<dbReference type="Gene3D" id="2.160.10.10">
    <property type="entry name" value="Hexapeptide repeat proteins"/>
    <property type="match status" value="1"/>
</dbReference>
<dbReference type="EMBL" id="JAJVDC020000076">
    <property type="protein sequence ID" value="KAL1627127.1"/>
    <property type="molecule type" value="Genomic_DNA"/>
</dbReference>
<dbReference type="SUPFAM" id="SSF51161">
    <property type="entry name" value="Trimeric LpxA-like enzymes"/>
    <property type="match status" value="1"/>
</dbReference>
<dbReference type="CDD" id="cd03357">
    <property type="entry name" value="LbH_MAT_GAT"/>
    <property type="match status" value="1"/>
</dbReference>
<dbReference type="InterPro" id="IPR001451">
    <property type="entry name" value="Hexapep"/>
</dbReference>
<dbReference type="Pfam" id="PF12464">
    <property type="entry name" value="Mac"/>
    <property type="match status" value="1"/>
</dbReference>
<evidence type="ECO:0000313" key="5">
    <source>
        <dbReference type="EMBL" id="KAL1627127.1"/>
    </source>
</evidence>
<evidence type="ECO:0000313" key="6">
    <source>
        <dbReference type="Proteomes" id="UP001521116"/>
    </source>
</evidence>
<reference evidence="5 6" key="1">
    <citation type="submission" date="2024-02" db="EMBL/GenBank/DDBJ databases">
        <title>De novo assembly and annotation of 12 fungi associated with fruit tree decline syndrome in Ontario, Canada.</title>
        <authorList>
            <person name="Sulman M."/>
            <person name="Ellouze W."/>
            <person name="Ilyukhin E."/>
        </authorList>
    </citation>
    <scope>NUCLEOTIDE SEQUENCE [LARGE SCALE GENOMIC DNA]</scope>
    <source>
        <strain evidence="5 6">M1-105</strain>
    </source>
</reference>